<dbReference type="InterPro" id="IPR011047">
    <property type="entry name" value="Quinoprotein_ADH-like_sf"/>
</dbReference>
<dbReference type="RefSeq" id="WP_249052730.1">
    <property type="nucleotide sequence ID" value="NZ_JAMBEC010000062.1"/>
</dbReference>
<keyword evidence="12" id="KW-1185">Reference proteome</keyword>
<dbReference type="Pfam" id="PF04151">
    <property type="entry name" value="PPC"/>
    <property type="match status" value="1"/>
</dbReference>
<dbReference type="InterPro" id="IPR007280">
    <property type="entry name" value="Peptidase_C_arc/bac"/>
</dbReference>
<feature type="region of interest" description="Disordered" evidence="7">
    <location>
        <begin position="493"/>
        <end position="514"/>
    </location>
</feature>
<dbReference type="Gene3D" id="2.130.10.10">
    <property type="entry name" value="YVTN repeat-like/Quinoprotein amine dehydrogenase"/>
    <property type="match status" value="1"/>
</dbReference>
<evidence type="ECO:0000259" key="10">
    <source>
        <dbReference type="Pfam" id="PF05567"/>
    </source>
</evidence>
<keyword evidence="5" id="KW-0106">Calcium</keyword>
<keyword evidence="4" id="KW-0479">Metal-binding</keyword>
<keyword evidence="6" id="KW-0281">Fimbrium</keyword>
<comment type="subcellular location">
    <subcellularLocation>
        <location evidence="1">Fimbrium</location>
    </subcellularLocation>
</comment>
<dbReference type="Proteomes" id="UP001167357">
    <property type="component" value="Unassembled WGS sequence"/>
</dbReference>
<gene>
    <name evidence="11" type="ORF">M3O51_20695</name>
</gene>
<protein>
    <submittedName>
        <fullName evidence="11">PilC/PilY family type IV pilus protein</fullName>
    </submittedName>
</protein>
<comment type="caution">
    <text evidence="11">The sequence shown here is derived from an EMBL/GenBank/DDBJ whole genome shotgun (WGS) entry which is preliminary data.</text>
</comment>
<dbReference type="Gene3D" id="2.60.120.380">
    <property type="match status" value="1"/>
</dbReference>
<accession>A0ABT0LWC8</accession>
<feature type="signal peptide" evidence="8">
    <location>
        <begin position="1"/>
        <end position="23"/>
    </location>
</feature>
<evidence type="ECO:0000256" key="4">
    <source>
        <dbReference type="ARBA" id="ARBA00022723"/>
    </source>
</evidence>
<organism evidence="11 12">
    <name type="scientific">Xanthomonas nasturtii</name>
    <dbReference type="NCBI Taxonomy" id="1843581"/>
    <lineage>
        <taxon>Bacteria</taxon>
        <taxon>Pseudomonadati</taxon>
        <taxon>Pseudomonadota</taxon>
        <taxon>Gammaproteobacteria</taxon>
        <taxon>Lysobacterales</taxon>
        <taxon>Lysobacteraceae</taxon>
        <taxon>Xanthomonas</taxon>
    </lineage>
</organism>
<keyword evidence="3" id="KW-1029">Fimbrium biogenesis</keyword>
<comment type="similarity">
    <text evidence="2">Belongs to the PilY1 family.</text>
</comment>
<dbReference type="InterPro" id="IPR008707">
    <property type="entry name" value="B-propeller_PilY1"/>
</dbReference>
<evidence type="ECO:0000313" key="12">
    <source>
        <dbReference type="Proteomes" id="UP001167357"/>
    </source>
</evidence>
<evidence type="ECO:0000256" key="7">
    <source>
        <dbReference type="SAM" id="MobiDB-lite"/>
    </source>
</evidence>
<dbReference type="Pfam" id="PF05567">
    <property type="entry name" value="T4P_PilY1"/>
    <property type="match status" value="1"/>
</dbReference>
<evidence type="ECO:0000256" key="3">
    <source>
        <dbReference type="ARBA" id="ARBA00022558"/>
    </source>
</evidence>
<feature type="domain" description="Peptidase C-terminal archaeal/bacterial" evidence="9">
    <location>
        <begin position="218"/>
        <end position="293"/>
    </location>
</feature>
<feature type="chain" id="PRO_5046309785" evidence="8">
    <location>
        <begin position="24"/>
        <end position="1242"/>
    </location>
</feature>
<evidence type="ECO:0000259" key="9">
    <source>
        <dbReference type="Pfam" id="PF04151"/>
    </source>
</evidence>
<evidence type="ECO:0000313" key="11">
    <source>
        <dbReference type="EMBL" id="MCL1553644.1"/>
    </source>
</evidence>
<evidence type="ECO:0000256" key="2">
    <source>
        <dbReference type="ARBA" id="ARBA00008387"/>
    </source>
</evidence>
<name>A0ABT0LWC8_9XANT</name>
<evidence type="ECO:0000256" key="6">
    <source>
        <dbReference type="ARBA" id="ARBA00023263"/>
    </source>
</evidence>
<dbReference type="InterPro" id="IPR015943">
    <property type="entry name" value="WD40/YVTN_repeat-like_dom_sf"/>
</dbReference>
<evidence type="ECO:0000256" key="1">
    <source>
        <dbReference type="ARBA" id="ARBA00004561"/>
    </source>
</evidence>
<dbReference type="SUPFAM" id="SSF50998">
    <property type="entry name" value="Quinoprotein alcohol dehydrogenase-like"/>
    <property type="match status" value="1"/>
</dbReference>
<evidence type="ECO:0000256" key="5">
    <source>
        <dbReference type="ARBA" id="ARBA00022837"/>
    </source>
</evidence>
<feature type="domain" description="PilY1 beta-propeller" evidence="10">
    <location>
        <begin position="782"/>
        <end position="1077"/>
    </location>
</feature>
<feature type="compositionally biased region" description="Polar residues" evidence="7">
    <location>
        <begin position="493"/>
        <end position="502"/>
    </location>
</feature>
<reference evidence="11" key="1">
    <citation type="submission" date="2022-04" db="EMBL/GenBank/DDBJ databases">
        <title>Genomic comparison of 19 strains of Xanthomonas nasturtii, a newly emerging watercress pathogen.</title>
        <authorList>
            <person name="Harrison J."/>
            <person name="Greer S."/>
            <person name="Hussain R."/>
            <person name="Lascelles D."/>
            <person name="Roberts M."/>
            <person name="Carter B."/>
            <person name="Bryning A."/>
            <person name="Carroll S."/>
            <person name="Aspin A."/>
            <person name="Cruz L."/>
            <person name="Cruz J."/>
            <person name="Grant M."/>
            <person name="Vicente J."/>
            <person name="Studholme D.J."/>
        </authorList>
    </citation>
    <scope>NUCLEOTIDE SEQUENCE</scope>
    <source>
        <strain evidence="11">10016B</strain>
    </source>
</reference>
<proteinExistence type="inferred from homology"/>
<evidence type="ECO:0000256" key="8">
    <source>
        <dbReference type="SAM" id="SignalP"/>
    </source>
</evidence>
<dbReference type="EMBL" id="JAMBED010000097">
    <property type="protein sequence ID" value="MCL1553644.1"/>
    <property type="molecule type" value="Genomic_DNA"/>
</dbReference>
<keyword evidence="8" id="KW-0732">Signal</keyword>
<sequence length="1242" mass="132175">MLSRATPVACAYFATLLAIPVNAGITLPTSPLTTAARVPPNLLFVLDDSGSMEWRYMYNPDITNMSGGNVTSSPTGDNTSRDNSFLTTDVRANAIYDQNYVTNTIYYNPSTDYRPWVDSTGAPLAGGTTMESAYSSAFFVQNTEADTTSPTVDLSGSTQTFYMPKSNATDLSDVRQYYRYQILTNDSIVRSERLEGVVTTSSTNGVLVSGLRANFASSNYYSINVPANATNLIISVRSTVSCGRDLRCADLYVRRNAQARTNSADCSEANEGNSETCTFATPQAGAYSVLIYGGSNYSGVSVGYSYNISNDNNGEQSAGCDTTTSGWGWRNCTYATPTGRNVAAERSNFATWYSYYRTRTKTAKGGAAAAFNGLGSDVRVGFRTIWGRNGDNATGNWPTQSVPIPVAYNQGLFDNPRGVSGANNNRARWFNRLFGATARDGTPLRSALNNAGLYYSNDSANGPYGPETGSNQLQCRQNFTILTTDGYWNGDDNFSSGGNQDGTDGAAIARPDPNSPTYTYKAVAPYSDESSNTLADVAMRYWKQDLRTDMSNIVPTTAADPGFWQHMVTFGISIGLKGRLNPNTDLPGLIDGTRSWGAPTANTVTTIDDLWHASVNGRGRFVAASDPDQFTRGLRAALDAVVQRTGSFSNVSANSTSVNADTRLYQATYVSGVWSGELASYAITNSRIATAASWAASQNIPVNNRKVFTSDGAAGLIFPAAATTQQIADLTRTGVSNYPVAGADNAAYLAGNRSLELQNQGTLRNRVHLLGDVVSSSPAYVKDTNTLYVGANDGMLHAFNAENGVELFGFIPNSINWSELGSLSRPDYGHRFFVDGPIIVSDRTQTPNKNLLFGALGKGGKGVFSLDVTNPATFGVSNFKWEVGRNDADMGLVQGKPFIAKLNDGSAAIVVSNGVNSTNGRAVLFLYDINTGALIKKIDTNVGSAVTDSADSNGLSEPVGWDSDGSGTVDYVYAGDLLGNVWKFDLSAATTARWGVSGSAPIFSATYTGANPAERQPITGGITIAMHPTTFKTWIFFGTGRLMTTGDMTSRAVQSIYGFVEDGTVKRRSGDGANLTSRTLLLIDGTRRSFEPNAVLPTTSKGWYVDLLTPPNQLAEGERVVSGAQLRRDVLTFSSAIPTASACTPDGAGYLNSLDAFTGTSTRVSYFDVNGNGRFDDDTLTAGDGSKIPVGSVNLGVGMTTQASLLQGLAAVGGSSGGSATVNVQEVRNVGRVSWREVKRGD</sequence>